<feature type="region of interest" description="Disordered" evidence="1">
    <location>
        <begin position="1"/>
        <end position="43"/>
    </location>
</feature>
<feature type="compositionally biased region" description="Basic residues" evidence="1">
    <location>
        <begin position="20"/>
        <end position="33"/>
    </location>
</feature>
<organism evidence="2 3">
    <name type="scientific">Portunus trituberculatus</name>
    <name type="common">Swimming crab</name>
    <name type="synonym">Neptunus trituberculatus</name>
    <dbReference type="NCBI Taxonomy" id="210409"/>
    <lineage>
        <taxon>Eukaryota</taxon>
        <taxon>Metazoa</taxon>
        <taxon>Ecdysozoa</taxon>
        <taxon>Arthropoda</taxon>
        <taxon>Crustacea</taxon>
        <taxon>Multicrustacea</taxon>
        <taxon>Malacostraca</taxon>
        <taxon>Eumalacostraca</taxon>
        <taxon>Eucarida</taxon>
        <taxon>Decapoda</taxon>
        <taxon>Pleocyemata</taxon>
        <taxon>Brachyura</taxon>
        <taxon>Eubrachyura</taxon>
        <taxon>Portunoidea</taxon>
        <taxon>Portunidae</taxon>
        <taxon>Portuninae</taxon>
        <taxon>Portunus</taxon>
    </lineage>
</organism>
<keyword evidence="3" id="KW-1185">Reference proteome</keyword>
<gene>
    <name evidence="2" type="ORF">E2C01_046148</name>
</gene>
<evidence type="ECO:0000313" key="2">
    <source>
        <dbReference type="EMBL" id="MPC52284.1"/>
    </source>
</evidence>
<dbReference type="EMBL" id="VSRR010010753">
    <property type="protein sequence ID" value="MPC52284.1"/>
    <property type="molecule type" value="Genomic_DNA"/>
</dbReference>
<evidence type="ECO:0000256" key="1">
    <source>
        <dbReference type="SAM" id="MobiDB-lite"/>
    </source>
</evidence>
<proteinExistence type="predicted"/>
<protein>
    <submittedName>
        <fullName evidence="2">Uncharacterized protein</fullName>
    </submittedName>
</protein>
<reference evidence="2 3" key="1">
    <citation type="submission" date="2019-05" db="EMBL/GenBank/DDBJ databases">
        <title>Another draft genome of Portunus trituberculatus and its Hox gene families provides insights of decapod evolution.</title>
        <authorList>
            <person name="Jeong J.-H."/>
            <person name="Song I."/>
            <person name="Kim S."/>
            <person name="Choi T."/>
            <person name="Kim D."/>
            <person name="Ryu S."/>
            <person name="Kim W."/>
        </authorList>
    </citation>
    <scope>NUCLEOTIDE SEQUENCE [LARGE SCALE GENOMIC DNA]</scope>
    <source>
        <tissue evidence="2">Muscle</tissue>
    </source>
</reference>
<dbReference type="AlphaFoldDB" id="A0A5B7G6U7"/>
<dbReference type="Proteomes" id="UP000324222">
    <property type="component" value="Unassembled WGS sequence"/>
</dbReference>
<accession>A0A5B7G6U7</accession>
<comment type="caution">
    <text evidence="2">The sequence shown here is derived from an EMBL/GenBank/DDBJ whole genome shotgun (WGS) entry which is preliminary data.</text>
</comment>
<sequence>MLAEALRGPQQGRRVSFTIRKSKRPGKEKRGRRGKESGVFLAPSLPLLHPPPWVTSATGDVTCKLPMTPSPCSSHNTWGKVVSWAPRLAAESGERRTIIINEATVDDSD</sequence>
<evidence type="ECO:0000313" key="3">
    <source>
        <dbReference type="Proteomes" id="UP000324222"/>
    </source>
</evidence>
<name>A0A5B7G6U7_PORTR</name>